<accession>A0A9X8EFI8</accession>
<feature type="domain" description="Hemerythrin-like" evidence="1">
    <location>
        <begin position="3"/>
        <end position="124"/>
    </location>
</feature>
<dbReference type="PANTHER" id="PTHR35585">
    <property type="entry name" value="HHE DOMAIN PROTEIN (AFU_ORTHOLOGUE AFUA_4G00730)"/>
    <property type="match status" value="1"/>
</dbReference>
<gene>
    <name evidence="2" type="ORF">EDF85_3298</name>
</gene>
<evidence type="ECO:0000313" key="2">
    <source>
        <dbReference type="EMBL" id="ROQ48994.1"/>
    </source>
</evidence>
<dbReference type="InterPro" id="IPR012312">
    <property type="entry name" value="Hemerythrin-like"/>
</dbReference>
<organism evidence="2 3">
    <name type="scientific">Pseudomonas putida</name>
    <name type="common">Arthrobacter siderocapsulatus</name>
    <dbReference type="NCBI Taxonomy" id="303"/>
    <lineage>
        <taxon>Bacteria</taxon>
        <taxon>Pseudomonadati</taxon>
        <taxon>Pseudomonadota</taxon>
        <taxon>Gammaproteobacteria</taxon>
        <taxon>Pseudomonadales</taxon>
        <taxon>Pseudomonadaceae</taxon>
        <taxon>Pseudomonas</taxon>
    </lineage>
</organism>
<dbReference type="Gene3D" id="1.20.120.520">
    <property type="entry name" value="nmb1532 protein domain like"/>
    <property type="match status" value="1"/>
</dbReference>
<proteinExistence type="predicted"/>
<sequence>MNAIELLEADHKRVKALLAKLSASTERGVKTRTQLLAELEMEITVHTEIEEQILYPAFKQAGGKEQDVMYYEAKEEHRTVDSLVLPDLKTTDPSTPEFTGRVKVVKELLEHHIEEEESEMFPQARKLLKKAELEALGEQMQAFKANYMKALKNTTSH</sequence>
<evidence type="ECO:0000313" key="3">
    <source>
        <dbReference type="Proteomes" id="UP000269115"/>
    </source>
</evidence>
<evidence type="ECO:0000259" key="1">
    <source>
        <dbReference type="Pfam" id="PF01814"/>
    </source>
</evidence>
<dbReference type="AlphaFoldDB" id="A0A9X8EFI8"/>
<comment type="caution">
    <text evidence="2">The sequence shown here is derived from an EMBL/GenBank/DDBJ whole genome shotgun (WGS) entry which is preliminary data.</text>
</comment>
<dbReference type="GeneID" id="87480824"/>
<dbReference type="Pfam" id="PF01814">
    <property type="entry name" value="Hemerythrin"/>
    <property type="match status" value="1"/>
</dbReference>
<dbReference type="RefSeq" id="WP_043864060.1">
    <property type="nucleotide sequence ID" value="NZ_LKGZ01000001.1"/>
</dbReference>
<dbReference type="Proteomes" id="UP000269115">
    <property type="component" value="Unassembled WGS sequence"/>
</dbReference>
<dbReference type="PANTHER" id="PTHR35585:SF1">
    <property type="entry name" value="HHE DOMAIN PROTEIN (AFU_ORTHOLOGUE AFUA_4G00730)"/>
    <property type="match status" value="1"/>
</dbReference>
<name>A0A9X8EFI8_PSEPU</name>
<dbReference type="EMBL" id="RJUR01000014">
    <property type="protein sequence ID" value="ROQ48994.1"/>
    <property type="molecule type" value="Genomic_DNA"/>
</dbReference>
<dbReference type="OrthoDB" id="9793637at2"/>
<protein>
    <submittedName>
        <fullName evidence="2">Hemerythrin HHE cation binding domain-containing protein</fullName>
    </submittedName>
</protein>
<reference evidence="2 3" key="1">
    <citation type="submission" date="2018-11" db="EMBL/GenBank/DDBJ databases">
        <title>Genomic analyses of the natural microbiome of Caenorhabditis elegans.</title>
        <authorList>
            <person name="Samuel B."/>
        </authorList>
    </citation>
    <scope>NUCLEOTIDE SEQUENCE [LARGE SCALE GENOMIC DNA]</scope>
    <source>
        <strain evidence="2 3">BIGb0473</strain>
    </source>
</reference>